<dbReference type="InterPro" id="IPR042070">
    <property type="entry name" value="PucR_C-HTH_sf"/>
</dbReference>
<dbReference type="RefSeq" id="WP_331845022.1">
    <property type="nucleotide sequence ID" value="NZ_JAZHPZ010000001.1"/>
</dbReference>
<name>A0ABU7VM24_9BACL</name>
<dbReference type="PANTHER" id="PTHR33744">
    <property type="entry name" value="CARBOHYDRATE DIACID REGULATOR"/>
    <property type="match status" value="1"/>
</dbReference>
<dbReference type="PANTHER" id="PTHR33744:SF1">
    <property type="entry name" value="DNA-BINDING TRANSCRIPTIONAL ACTIVATOR ADER"/>
    <property type="match status" value="1"/>
</dbReference>
<protein>
    <submittedName>
        <fullName evidence="2">Helix-turn-helix domain-containing protein</fullName>
    </submittedName>
</protein>
<sequence>MKPEHELFEFQFDSLEMLAEKMNDLLGRPVTIEDASHRLIAYSSHAPETDPARLATIVGRRVPDNVLGSLWQGGVIARLQESDEPVRVAAISDVGLSERVAIAIRSNAGTLGYIWVVENEKPFTPQELGLLKQAARAAKAKMALLQLNRHKEEEARKDFFWQLLTGYAPSETAIAEMANKIGVLLPPVYHVVLLQFAAEIKERLMTQALQAVEKSSAVSHCRLLLHAAGRNQLILLLTPAHHHGKEHVLRYLQFIKQEIENLFADQFIGLASSRLSSQYIMVEEGYREAQLLLRIQRRFKRETEHIVYYPDLGYYRYLHLIRQENRKHGSVNESIEKLKAYDAEHHGELLHTLDVFLSRDSNAKAAADGLHIHTNTLNYRLKRITEISGIDLTNMEQKVSLYLDLKAEQFGSDKSSD</sequence>
<feature type="domain" description="PucR C-terminal helix-turn-helix" evidence="1">
    <location>
        <begin position="349"/>
        <end position="407"/>
    </location>
</feature>
<dbReference type="InterPro" id="IPR051448">
    <property type="entry name" value="CdaR-like_regulators"/>
</dbReference>
<reference evidence="2 3" key="1">
    <citation type="submission" date="2024-02" db="EMBL/GenBank/DDBJ databases">
        <title>A nitrogen-fixing paenibacillus bacterium.</title>
        <authorList>
            <person name="Zhang W.L."/>
            <person name="Chen S.F."/>
        </authorList>
    </citation>
    <scope>NUCLEOTIDE SEQUENCE [LARGE SCALE GENOMIC DNA]</scope>
    <source>
        <strain evidence="2 3">M1</strain>
    </source>
</reference>
<keyword evidence="3" id="KW-1185">Reference proteome</keyword>
<accession>A0ABU7VM24</accession>
<evidence type="ECO:0000313" key="3">
    <source>
        <dbReference type="Proteomes" id="UP001306950"/>
    </source>
</evidence>
<dbReference type="Pfam" id="PF13556">
    <property type="entry name" value="HTH_30"/>
    <property type="match status" value="1"/>
</dbReference>
<evidence type="ECO:0000259" key="1">
    <source>
        <dbReference type="Pfam" id="PF13556"/>
    </source>
</evidence>
<comment type="caution">
    <text evidence="2">The sequence shown here is derived from an EMBL/GenBank/DDBJ whole genome shotgun (WGS) entry which is preliminary data.</text>
</comment>
<dbReference type="Proteomes" id="UP001306950">
    <property type="component" value="Unassembled WGS sequence"/>
</dbReference>
<dbReference type="Gene3D" id="1.10.10.2840">
    <property type="entry name" value="PucR C-terminal helix-turn-helix domain"/>
    <property type="match status" value="1"/>
</dbReference>
<dbReference type="InterPro" id="IPR025736">
    <property type="entry name" value="PucR_C-HTH_dom"/>
</dbReference>
<proteinExistence type="predicted"/>
<gene>
    <name evidence="2" type="ORF">V3851_03180</name>
</gene>
<organism evidence="2 3">
    <name type="scientific">Paenibacillus haidiansis</name>
    <dbReference type="NCBI Taxonomy" id="1574488"/>
    <lineage>
        <taxon>Bacteria</taxon>
        <taxon>Bacillati</taxon>
        <taxon>Bacillota</taxon>
        <taxon>Bacilli</taxon>
        <taxon>Bacillales</taxon>
        <taxon>Paenibacillaceae</taxon>
        <taxon>Paenibacillus</taxon>
    </lineage>
</organism>
<dbReference type="EMBL" id="JAZHPZ010000001">
    <property type="protein sequence ID" value="MEF2964820.1"/>
    <property type="molecule type" value="Genomic_DNA"/>
</dbReference>
<evidence type="ECO:0000313" key="2">
    <source>
        <dbReference type="EMBL" id="MEF2964820.1"/>
    </source>
</evidence>